<name>A0A7Y9IB61_9ACTN</name>
<dbReference type="AlphaFoldDB" id="A0A7Y9IB61"/>
<proteinExistence type="inferred from homology"/>
<dbReference type="GO" id="GO:0106415">
    <property type="term" value="F:muramoyltetrapeptide carboxypeptidase activity"/>
    <property type="evidence" value="ECO:0007669"/>
    <property type="project" value="UniProtKB-EC"/>
</dbReference>
<feature type="domain" description="LD-carboxypeptidase C-terminal" evidence="8">
    <location>
        <begin position="186"/>
        <end position="296"/>
    </location>
</feature>
<sequence length="307" mass="32576">MFEVSPGGRRWPEPLKPGSVVAVIAPAGPLRAERLQRGVDLLRAWDLEPRLGPNTSTVHDQLDYLSAGDKERAEELTAAWCDPEVAAVWAGRGGYGAQRMIDLIDFDALREAGPKHFLGFSDITALHARIGRELDQVTLHSPAVAAAVAQLDDLPSVDQLRRMIFDRPGPGTELATGTTLVPGTGSGLLIGGNLSLVASGIGVDPAPDRPSILFLEDVDEEGYRVDRMLTHLARSGWLASVVGVVIGQFTETDHEDQLLRVFTDRLGGLGVPVITGVEAGHAARNLTLPLGAEVTLTAAPDGASLTL</sequence>
<dbReference type="Proteomes" id="UP000569914">
    <property type="component" value="Unassembled WGS sequence"/>
</dbReference>
<evidence type="ECO:0000313" key="10">
    <source>
        <dbReference type="Proteomes" id="UP000569914"/>
    </source>
</evidence>
<keyword evidence="4 9" id="KW-0378">Hydrolase</keyword>
<reference evidence="9 10" key="1">
    <citation type="submission" date="2020-07" db="EMBL/GenBank/DDBJ databases">
        <title>Sequencing the genomes of 1000 actinobacteria strains.</title>
        <authorList>
            <person name="Klenk H.-P."/>
        </authorList>
    </citation>
    <scope>NUCLEOTIDE SEQUENCE [LARGE SCALE GENOMIC DNA]</scope>
    <source>
        <strain evidence="9 10">DSM 22083</strain>
    </source>
</reference>
<dbReference type="SUPFAM" id="SSF141986">
    <property type="entry name" value="LD-carboxypeptidase A C-terminal domain-like"/>
    <property type="match status" value="1"/>
</dbReference>
<dbReference type="SUPFAM" id="SSF52317">
    <property type="entry name" value="Class I glutamine amidotransferase-like"/>
    <property type="match status" value="1"/>
</dbReference>
<dbReference type="EMBL" id="JACCBU010000001">
    <property type="protein sequence ID" value="NYE73465.1"/>
    <property type="molecule type" value="Genomic_DNA"/>
</dbReference>
<dbReference type="InterPro" id="IPR027478">
    <property type="entry name" value="LdcA_N"/>
</dbReference>
<accession>A0A7Y9IB61</accession>
<dbReference type="PANTHER" id="PTHR30237:SF2">
    <property type="entry name" value="MUREIN TETRAPEPTIDE CARBOXYPEPTIDASE"/>
    <property type="match status" value="1"/>
</dbReference>
<organism evidence="9 10">
    <name type="scientific">Microlunatus parietis</name>
    <dbReference type="NCBI Taxonomy" id="682979"/>
    <lineage>
        <taxon>Bacteria</taxon>
        <taxon>Bacillati</taxon>
        <taxon>Actinomycetota</taxon>
        <taxon>Actinomycetes</taxon>
        <taxon>Propionibacteriales</taxon>
        <taxon>Propionibacteriaceae</taxon>
        <taxon>Microlunatus</taxon>
    </lineage>
</organism>
<keyword evidence="5" id="KW-0720">Serine protease</keyword>
<dbReference type="InterPro" id="IPR027461">
    <property type="entry name" value="Carboxypeptidase_A_C_sf"/>
</dbReference>
<keyword evidence="10" id="KW-1185">Reference proteome</keyword>
<evidence type="ECO:0000256" key="6">
    <source>
        <dbReference type="PIRSR" id="PIRSR028757-1"/>
    </source>
</evidence>
<dbReference type="PANTHER" id="PTHR30237">
    <property type="entry name" value="MURAMOYLTETRAPEPTIDE CARBOXYPEPTIDASE"/>
    <property type="match status" value="1"/>
</dbReference>
<dbReference type="Pfam" id="PF02016">
    <property type="entry name" value="Peptidase_S66"/>
    <property type="match status" value="1"/>
</dbReference>
<feature type="active site" description="Charge relay system" evidence="6">
    <location>
        <position position="281"/>
    </location>
</feature>
<comment type="caution">
    <text evidence="9">The sequence shown here is derived from an EMBL/GenBank/DDBJ whole genome shotgun (WGS) entry which is preliminary data.</text>
</comment>
<evidence type="ECO:0000259" key="8">
    <source>
        <dbReference type="Pfam" id="PF17676"/>
    </source>
</evidence>
<dbReference type="Gene3D" id="3.50.30.60">
    <property type="entry name" value="LD-carboxypeptidase A C-terminal domain-like"/>
    <property type="match status" value="1"/>
</dbReference>
<evidence type="ECO:0000256" key="1">
    <source>
        <dbReference type="ARBA" id="ARBA00010233"/>
    </source>
</evidence>
<dbReference type="Pfam" id="PF17676">
    <property type="entry name" value="Peptidase_S66C"/>
    <property type="match status" value="1"/>
</dbReference>
<dbReference type="PIRSF" id="PIRSF028757">
    <property type="entry name" value="LD-carboxypeptidase"/>
    <property type="match status" value="1"/>
</dbReference>
<dbReference type="InterPro" id="IPR040921">
    <property type="entry name" value="Peptidase_S66C"/>
</dbReference>
<dbReference type="Gene3D" id="3.40.50.10740">
    <property type="entry name" value="Class I glutamine amidotransferase-like"/>
    <property type="match status" value="1"/>
</dbReference>
<evidence type="ECO:0000256" key="5">
    <source>
        <dbReference type="ARBA" id="ARBA00022825"/>
    </source>
</evidence>
<evidence type="ECO:0000313" key="9">
    <source>
        <dbReference type="EMBL" id="NYE73465.1"/>
    </source>
</evidence>
<feature type="active site" description="Nucleophile" evidence="6">
    <location>
        <position position="121"/>
    </location>
</feature>
<comment type="similarity">
    <text evidence="1">Belongs to the peptidase S66 family.</text>
</comment>
<dbReference type="RefSeq" id="WP_179754975.1">
    <property type="nucleotide sequence ID" value="NZ_JACCBU010000001.1"/>
</dbReference>
<keyword evidence="3" id="KW-0645">Protease</keyword>
<dbReference type="EC" id="3.4.17.13" evidence="9"/>
<protein>
    <submittedName>
        <fullName evidence="9">Muramoyltetrapeptide carboxypeptidase</fullName>
        <ecNumber evidence="9">3.4.17.13</ecNumber>
    </submittedName>
</protein>
<evidence type="ECO:0000256" key="3">
    <source>
        <dbReference type="ARBA" id="ARBA00022670"/>
    </source>
</evidence>
<keyword evidence="2 9" id="KW-0121">Carboxypeptidase</keyword>
<feature type="domain" description="LD-carboxypeptidase N-terminal" evidence="7">
    <location>
        <begin position="21"/>
        <end position="140"/>
    </location>
</feature>
<evidence type="ECO:0000256" key="2">
    <source>
        <dbReference type="ARBA" id="ARBA00022645"/>
    </source>
</evidence>
<dbReference type="InterPro" id="IPR040449">
    <property type="entry name" value="Peptidase_S66_N"/>
</dbReference>
<dbReference type="InterPro" id="IPR029062">
    <property type="entry name" value="Class_I_gatase-like"/>
</dbReference>
<evidence type="ECO:0000256" key="4">
    <source>
        <dbReference type="ARBA" id="ARBA00022801"/>
    </source>
</evidence>
<gene>
    <name evidence="9" type="ORF">BKA15_004794</name>
</gene>
<dbReference type="InterPro" id="IPR003507">
    <property type="entry name" value="S66_fam"/>
</dbReference>
<evidence type="ECO:0000259" key="7">
    <source>
        <dbReference type="Pfam" id="PF02016"/>
    </source>
</evidence>
<dbReference type="CDD" id="cd07025">
    <property type="entry name" value="Peptidase_S66"/>
    <property type="match status" value="1"/>
</dbReference>
<dbReference type="GO" id="GO:0006508">
    <property type="term" value="P:proteolysis"/>
    <property type="evidence" value="ECO:0007669"/>
    <property type="project" value="UniProtKB-KW"/>
</dbReference>
<feature type="active site" description="Charge relay system" evidence="6">
    <location>
        <position position="216"/>
    </location>
</feature>
<dbReference type="GO" id="GO:0008236">
    <property type="term" value="F:serine-type peptidase activity"/>
    <property type="evidence" value="ECO:0007669"/>
    <property type="project" value="UniProtKB-KW"/>
</dbReference>